<dbReference type="Proteomes" id="UP000198707">
    <property type="component" value="Unassembled WGS sequence"/>
</dbReference>
<accession>A0A1H6YJ41</accession>
<evidence type="ECO:0000256" key="4">
    <source>
        <dbReference type="RuleBase" id="RU003690"/>
    </source>
</evidence>
<dbReference type="Gene3D" id="3.20.20.80">
    <property type="entry name" value="Glycosidases"/>
    <property type="match status" value="1"/>
</dbReference>
<dbReference type="SUPFAM" id="SSF51445">
    <property type="entry name" value="(Trans)glycosidases"/>
    <property type="match status" value="1"/>
</dbReference>
<evidence type="ECO:0000256" key="3">
    <source>
        <dbReference type="ARBA" id="ARBA00023295"/>
    </source>
</evidence>
<dbReference type="EMBL" id="FNYV01000004">
    <property type="protein sequence ID" value="SEJ36745.1"/>
    <property type="molecule type" value="Genomic_DNA"/>
</dbReference>
<dbReference type="GO" id="GO:0005975">
    <property type="term" value="P:carbohydrate metabolic process"/>
    <property type="evidence" value="ECO:0007669"/>
    <property type="project" value="InterPro"/>
</dbReference>
<feature type="compositionally biased region" description="Gly residues" evidence="5">
    <location>
        <begin position="398"/>
        <end position="408"/>
    </location>
</feature>
<keyword evidence="3" id="KW-0326">Glycosidase</keyword>
<dbReference type="GO" id="GO:0008422">
    <property type="term" value="F:beta-glucosidase activity"/>
    <property type="evidence" value="ECO:0007669"/>
    <property type="project" value="TreeGrafter"/>
</dbReference>
<sequence>MADHLPPSAHRLIERPIRWWGTASSAVQVEGACAGDNWYAWERAGRAPESASGNGFAERYHDDLELLARWGFTDHRLSLNWARVLPDPDRVDKVAVDYYRDVLSAGRAAGLRMWVTLLHTALPQWFAHQGGFLGPEAGGHWRRWVDLVADQFGDLVDGWMPVNNPTSFAQKAYLTGTFPPGVRSLPEFFQALTAVHRADFDAASYLRGSGRPVCSNESLTPLVPADDSPQAAAAAAQWDAVVWESWLSLARSDEYADAFDHYGFSYYAVTAVNGSGEARPYPLEASPGPLGYVPWADGLAWVLQRLARELPGRSFVVAELGYGGDDEGRTDYLSRSLRHIDDARNSGVDVDGVFFWTGIDNYEWLAGDGVPFGLFDRERRPRRSAELVRRTAPSASGRLGGGHGSDGR</sequence>
<evidence type="ECO:0000313" key="7">
    <source>
        <dbReference type="Proteomes" id="UP000198707"/>
    </source>
</evidence>
<dbReference type="AlphaFoldDB" id="A0A1H6YJ41"/>
<dbReference type="PRINTS" id="PR00131">
    <property type="entry name" value="GLHYDRLASE1"/>
</dbReference>
<dbReference type="PANTHER" id="PTHR10353">
    <property type="entry name" value="GLYCOSYL HYDROLASE"/>
    <property type="match status" value="1"/>
</dbReference>
<dbReference type="Pfam" id="PF00232">
    <property type="entry name" value="Glyco_hydro_1"/>
    <property type="match status" value="2"/>
</dbReference>
<keyword evidence="2" id="KW-0378">Hydrolase</keyword>
<proteinExistence type="inferred from homology"/>
<reference evidence="7" key="1">
    <citation type="submission" date="2016-10" db="EMBL/GenBank/DDBJ databases">
        <authorList>
            <person name="Varghese N."/>
            <person name="Submissions S."/>
        </authorList>
    </citation>
    <scope>NUCLEOTIDE SEQUENCE [LARGE SCALE GENOMIC DNA]</scope>
    <source>
        <strain evidence="7">CGMCC 4.7038</strain>
    </source>
</reference>
<organism evidence="6 7">
    <name type="scientific">Micromonospora phaseoli</name>
    <dbReference type="NCBI Taxonomy" id="1144548"/>
    <lineage>
        <taxon>Bacteria</taxon>
        <taxon>Bacillati</taxon>
        <taxon>Actinomycetota</taxon>
        <taxon>Actinomycetes</taxon>
        <taxon>Micromonosporales</taxon>
        <taxon>Micromonosporaceae</taxon>
        <taxon>Micromonospora</taxon>
    </lineage>
</organism>
<dbReference type="STRING" id="1144548.SAMN05443287_10476"/>
<comment type="similarity">
    <text evidence="1 4">Belongs to the glycosyl hydrolase 1 family.</text>
</comment>
<evidence type="ECO:0000256" key="5">
    <source>
        <dbReference type="SAM" id="MobiDB-lite"/>
    </source>
</evidence>
<gene>
    <name evidence="6" type="ORF">SAMN05443287_10476</name>
</gene>
<dbReference type="InterPro" id="IPR001360">
    <property type="entry name" value="Glyco_hydro_1"/>
</dbReference>
<keyword evidence="7" id="KW-1185">Reference proteome</keyword>
<evidence type="ECO:0000313" key="6">
    <source>
        <dbReference type="EMBL" id="SEJ36745.1"/>
    </source>
</evidence>
<evidence type="ECO:0000256" key="1">
    <source>
        <dbReference type="ARBA" id="ARBA00010838"/>
    </source>
</evidence>
<protein>
    <submittedName>
        <fullName evidence="6">Beta-glucosidase</fullName>
    </submittedName>
</protein>
<dbReference type="PANTHER" id="PTHR10353:SF209">
    <property type="entry name" value="GALACTOLIPID GALACTOSYLTRANSFERASE SFR2, CHLOROPLASTIC"/>
    <property type="match status" value="1"/>
</dbReference>
<dbReference type="InterPro" id="IPR017853">
    <property type="entry name" value="GH"/>
</dbReference>
<name>A0A1H6YJ41_9ACTN</name>
<dbReference type="RefSeq" id="WP_092379542.1">
    <property type="nucleotide sequence ID" value="NZ_BOPI01000040.1"/>
</dbReference>
<evidence type="ECO:0000256" key="2">
    <source>
        <dbReference type="ARBA" id="ARBA00022801"/>
    </source>
</evidence>
<dbReference type="OrthoDB" id="9765195at2"/>
<feature type="region of interest" description="Disordered" evidence="5">
    <location>
        <begin position="385"/>
        <end position="408"/>
    </location>
</feature>